<dbReference type="CDD" id="cd09272">
    <property type="entry name" value="RNase_HI_RT_Ty1"/>
    <property type="match status" value="1"/>
</dbReference>
<reference evidence="1" key="1">
    <citation type="journal article" date="2019" name="Sci. Rep.">
        <title>Draft genome of Tanacetum cinerariifolium, the natural source of mosquito coil.</title>
        <authorList>
            <person name="Yamashiro T."/>
            <person name="Shiraishi A."/>
            <person name="Satake H."/>
            <person name="Nakayama K."/>
        </authorList>
    </citation>
    <scope>NUCLEOTIDE SEQUENCE</scope>
</reference>
<dbReference type="EMBL" id="BKCJ010984659">
    <property type="protein sequence ID" value="GFC60250.1"/>
    <property type="molecule type" value="Genomic_DNA"/>
</dbReference>
<accession>A0A699Q7B7</accession>
<comment type="caution">
    <text evidence="1">The sequence shown here is derived from an EMBL/GenBank/DDBJ whole genome shotgun (WGS) entry which is preliminary data.</text>
</comment>
<sequence>FRYLRGTVNMVLWYPKDSSFELTAFLDADHAGCIDSRKSTSGGFQFLGDKLVSWMSKKHNCTAMLSADADYVVLSASCAQVMWMRT</sequence>
<feature type="non-terminal residue" evidence="1">
    <location>
        <position position="1"/>
    </location>
</feature>
<dbReference type="PANTHER" id="PTHR11439">
    <property type="entry name" value="GAG-POL-RELATED RETROTRANSPOSON"/>
    <property type="match status" value="1"/>
</dbReference>
<name>A0A699Q7B7_TANCI</name>
<gene>
    <name evidence="1" type="ORF">Tci_832220</name>
</gene>
<dbReference type="AlphaFoldDB" id="A0A699Q7B7"/>
<protein>
    <submittedName>
        <fullName evidence="1">Uncharacterized protein</fullName>
    </submittedName>
</protein>
<organism evidence="1">
    <name type="scientific">Tanacetum cinerariifolium</name>
    <name type="common">Dalmatian daisy</name>
    <name type="synonym">Chrysanthemum cinerariifolium</name>
    <dbReference type="NCBI Taxonomy" id="118510"/>
    <lineage>
        <taxon>Eukaryota</taxon>
        <taxon>Viridiplantae</taxon>
        <taxon>Streptophyta</taxon>
        <taxon>Embryophyta</taxon>
        <taxon>Tracheophyta</taxon>
        <taxon>Spermatophyta</taxon>
        <taxon>Magnoliopsida</taxon>
        <taxon>eudicotyledons</taxon>
        <taxon>Gunneridae</taxon>
        <taxon>Pentapetalae</taxon>
        <taxon>asterids</taxon>
        <taxon>campanulids</taxon>
        <taxon>Asterales</taxon>
        <taxon>Asteraceae</taxon>
        <taxon>Asteroideae</taxon>
        <taxon>Anthemideae</taxon>
        <taxon>Anthemidinae</taxon>
        <taxon>Tanacetum</taxon>
    </lineage>
</organism>
<dbReference type="PANTHER" id="PTHR11439:SF495">
    <property type="entry name" value="REVERSE TRANSCRIPTASE, RNA-DEPENDENT DNA POLYMERASE-RELATED"/>
    <property type="match status" value="1"/>
</dbReference>
<evidence type="ECO:0000313" key="1">
    <source>
        <dbReference type="EMBL" id="GFC60250.1"/>
    </source>
</evidence>
<proteinExistence type="predicted"/>